<gene>
    <name evidence="2" type="ORF">WJX72_005667</name>
</gene>
<feature type="region of interest" description="Disordered" evidence="1">
    <location>
        <begin position="66"/>
        <end position="92"/>
    </location>
</feature>
<sequence length="105" mass="11249">MEMEGVHLDNDQKHSSRLLALGIAAAELEHWTVHTRRRLTGEKAGEAYHECRGPRGKLCRSLVEGKEHPDATPAKRARLSGPGQDAAVNAGGDVTAENKAGCHCG</sequence>
<protein>
    <submittedName>
        <fullName evidence="2">Uncharacterized protein</fullName>
    </submittedName>
</protein>
<organism evidence="2 3">
    <name type="scientific">[Myrmecia] bisecta</name>
    <dbReference type="NCBI Taxonomy" id="41462"/>
    <lineage>
        <taxon>Eukaryota</taxon>
        <taxon>Viridiplantae</taxon>
        <taxon>Chlorophyta</taxon>
        <taxon>core chlorophytes</taxon>
        <taxon>Trebouxiophyceae</taxon>
        <taxon>Trebouxiales</taxon>
        <taxon>Trebouxiaceae</taxon>
        <taxon>Myrmecia</taxon>
    </lineage>
</organism>
<name>A0AAW1PGS4_9CHLO</name>
<keyword evidence="3" id="KW-1185">Reference proteome</keyword>
<accession>A0AAW1PGS4</accession>
<reference evidence="2 3" key="1">
    <citation type="journal article" date="2024" name="Nat. Commun.">
        <title>Phylogenomics reveals the evolutionary origins of lichenization in chlorophyte algae.</title>
        <authorList>
            <person name="Puginier C."/>
            <person name="Libourel C."/>
            <person name="Otte J."/>
            <person name="Skaloud P."/>
            <person name="Haon M."/>
            <person name="Grisel S."/>
            <person name="Petersen M."/>
            <person name="Berrin J.G."/>
            <person name="Delaux P.M."/>
            <person name="Dal Grande F."/>
            <person name="Keller J."/>
        </authorList>
    </citation>
    <scope>NUCLEOTIDE SEQUENCE [LARGE SCALE GENOMIC DNA]</scope>
    <source>
        <strain evidence="2 3">SAG 2043</strain>
    </source>
</reference>
<comment type="caution">
    <text evidence="2">The sequence shown here is derived from an EMBL/GenBank/DDBJ whole genome shotgun (WGS) entry which is preliminary data.</text>
</comment>
<proteinExistence type="predicted"/>
<dbReference type="AlphaFoldDB" id="A0AAW1PGS4"/>
<evidence type="ECO:0000313" key="3">
    <source>
        <dbReference type="Proteomes" id="UP001489004"/>
    </source>
</evidence>
<dbReference type="Proteomes" id="UP001489004">
    <property type="component" value="Unassembled WGS sequence"/>
</dbReference>
<evidence type="ECO:0000256" key="1">
    <source>
        <dbReference type="SAM" id="MobiDB-lite"/>
    </source>
</evidence>
<dbReference type="EMBL" id="JALJOR010000012">
    <property type="protein sequence ID" value="KAK9807661.1"/>
    <property type="molecule type" value="Genomic_DNA"/>
</dbReference>
<evidence type="ECO:0000313" key="2">
    <source>
        <dbReference type="EMBL" id="KAK9807661.1"/>
    </source>
</evidence>